<feature type="transmembrane region" description="Helical" evidence="11">
    <location>
        <begin position="178"/>
        <end position="200"/>
    </location>
</feature>
<dbReference type="AlphaFoldDB" id="A0A1M7HC05"/>
<dbReference type="EMBL" id="FRCA01000006">
    <property type="protein sequence ID" value="SHM25677.1"/>
    <property type="molecule type" value="Genomic_DNA"/>
</dbReference>
<dbReference type="InterPro" id="IPR003594">
    <property type="entry name" value="HATPase_dom"/>
</dbReference>
<dbReference type="InterPro" id="IPR005467">
    <property type="entry name" value="His_kinase_dom"/>
</dbReference>
<evidence type="ECO:0000256" key="9">
    <source>
        <dbReference type="ARBA" id="ARBA00023012"/>
    </source>
</evidence>
<dbReference type="PANTHER" id="PTHR45436:SF1">
    <property type="entry name" value="SENSOR PROTEIN QSEC"/>
    <property type="match status" value="1"/>
</dbReference>
<protein>
    <recommendedName>
        <fullName evidence="3">histidine kinase</fullName>
        <ecNumber evidence="3">2.7.13.3</ecNumber>
    </recommendedName>
</protein>
<keyword evidence="8 11" id="KW-1133">Transmembrane helix</keyword>
<dbReference type="Pfam" id="PF00512">
    <property type="entry name" value="HisKA"/>
    <property type="match status" value="1"/>
</dbReference>
<comment type="catalytic activity">
    <reaction evidence="1">
        <text>ATP + protein L-histidine = ADP + protein N-phospho-L-histidine.</text>
        <dbReference type="EC" id="2.7.13.3"/>
    </reaction>
</comment>
<dbReference type="SMART" id="SM00387">
    <property type="entry name" value="HATPase_c"/>
    <property type="match status" value="1"/>
</dbReference>
<dbReference type="Proteomes" id="UP000321726">
    <property type="component" value="Unassembled WGS sequence"/>
</dbReference>
<keyword evidence="4" id="KW-0597">Phosphoprotein</keyword>
<comment type="subcellular location">
    <subcellularLocation>
        <location evidence="2">Membrane</location>
    </subcellularLocation>
</comment>
<proteinExistence type="predicted"/>
<dbReference type="PROSITE" id="PS50109">
    <property type="entry name" value="HIS_KIN"/>
    <property type="match status" value="1"/>
</dbReference>
<feature type="domain" description="Histidine kinase" evidence="12">
    <location>
        <begin position="253"/>
        <end position="467"/>
    </location>
</feature>
<reference evidence="15 16" key="1">
    <citation type="submission" date="2016-11" db="EMBL/GenBank/DDBJ databases">
        <authorList>
            <person name="Jaros S."/>
            <person name="Januszkiewicz K."/>
            <person name="Wedrychowicz H."/>
        </authorList>
    </citation>
    <scope>NUCLEOTIDE SEQUENCE [LARGE SCALE GENOMIC DNA]</scope>
    <source>
        <strain evidence="15 16">DSM 4740</strain>
    </source>
</reference>
<evidence type="ECO:0000313" key="14">
    <source>
        <dbReference type="EMBL" id="GEN26290.1"/>
    </source>
</evidence>
<keyword evidence="17" id="KW-1185">Reference proteome</keyword>
<dbReference type="Pfam" id="PF02518">
    <property type="entry name" value="HATPase_c"/>
    <property type="match status" value="1"/>
</dbReference>
<dbReference type="SUPFAM" id="SSF47384">
    <property type="entry name" value="Homodimeric domain of signal transducing histidine kinase"/>
    <property type="match status" value="1"/>
</dbReference>
<dbReference type="GO" id="GO:0005886">
    <property type="term" value="C:plasma membrane"/>
    <property type="evidence" value="ECO:0007669"/>
    <property type="project" value="TreeGrafter"/>
</dbReference>
<dbReference type="RefSeq" id="WP_073435593.1">
    <property type="nucleotide sequence ID" value="NZ_BJXU01000204.1"/>
</dbReference>
<feature type="domain" description="HAMP" evidence="13">
    <location>
        <begin position="194"/>
        <end position="245"/>
    </location>
</feature>
<dbReference type="OrthoDB" id="9809766at2"/>
<gene>
    <name evidence="14" type="ORF">HCU01_42390</name>
    <name evidence="15" type="ORF">SAMN05660971_02560</name>
</gene>
<dbReference type="InterPro" id="IPR036890">
    <property type="entry name" value="HATPase_C_sf"/>
</dbReference>
<dbReference type="InterPro" id="IPR003660">
    <property type="entry name" value="HAMP_dom"/>
</dbReference>
<dbReference type="CDD" id="cd00082">
    <property type="entry name" value="HisKA"/>
    <property type="match status" value="1"/>
</dbReference>
<dbReference type="GO" id="GO:0000155">
    <property type="term" value="F:phosphorelay sensor kinase activity"/>
    <property type="evidence" value="ECO:0007669"/>
    <property type="project" value="InterPro"/>
</dbReference>
<evidence type="ECO:0000256" key="7">
    <source>
        <dbReference type="ARBA" id="ARBA00022777"/>
    </source>
</evidence>
<dbReference type="SUPFAM" id="SSF55874">
    <property type="entry name" value="ATPase domain of HSP90 chaperone/DNA topoisomerase II/histidine kinase"/>
    <property type="match status" value="1"/>
</dbReference>
<dbReference type="PANTHER" id="PTHR45436">
    <property type="entry name" value="SENSOR HISTIDINE KINASE YKOH"/>
    <property type="match status" value="1"/>
</dbReference>
<evidence type="ECO:0000256" key="4">
    <source>
        <dbReference type="ARBA" id="ARBA00022553"/>
    </source>
</evidence>
<evidence type="ECO:0000259" key="12">
    <source>
        <dbReference type="PROSITE" id="PS50109"/>
    </source>
</evidence>
<dbReference type="Pfam" id="PF08521">
    <property type="entry name" value="2CSK_N"/>
    <property type="match status" value="1"/>
</dbReference>
<evidence type="ECO:0000256" key="3">
    <source>
        <dbReference type="ARBA" id="ARBA00012438"/>
    </source>
</evidence>
<name>A0A1M7HC05_9GAMM</name>
<evidence type="ECO:0000259" key="13">
    <source>
        <dbReference type="PROSITE" id="PS50885"/>
    </source>
</evidence>
<dbReference type="PRINTS" id="PR00344">
    <property type="entry name" value="BCTRLSENSOR"/>
</dbReference>
<dbReference type="InterPro" id="IPR013727">
    <property type="entry name" value="2CSK_N"/>
</dbReference>
<dbReference type="InterPro" id="IPR003661">
    <property type="entry name" value="HisK_dim/P_dom"/>
</dbReference>
<evidence type="ECO:0000256" key="6">
    <source>
        <dbReference type="ARBA" id="ARBA00022692"/>
    </source>
</evidence>
<evidence type="ECO:0000256" key="10">
    <source>
        <dbReference type="ARBA" id="ARBA00023136"/>
    </source>
</evidence>
<evidence type="ECO:0000256" key="1">
    <source>
        <dbReference type="ARBA" id="ARBA00000085"/>
    </source>
</evidence>
<evidence type="ECO:0000256" key="5">
    <source>
        <dbReference type="ARBA" id="ARBA00022679"/>
    </source>
</evidence>
<keyword evidence="5" id="KW-0808">Transferase</keyword>
<dbReference type="STRING" id="44933.SAMN05660971_02560"/>
<dbReference type="Proteomes" id="UP000184123">
    <property type="component" value="Unassembled WGS sequence"/>
</dbReference>
<reference evidence="14 17" key="2">
    <citation type="submission" date="2019-07" db="EMBL/GenBank/DDBJ databases">
        <title>Whole genome shotgun sequence of Halomonas cupida NBRC 102219.</title>
        <authorList>
            <person name="Hosoyama A."/>
            <person name="Uohara A."/>
            <person name="Ohji S."/>
            <person name="Ichikawa N."/>
        </authorList>
    </citation>
    <scope>NUCLEOTIDE SEQUENCE [LARGE SCALE GENOMIC DNA]</scope>
    <source>
        <strain evidence="14 17">NBRC 102219</strain>
    </source>
</reference>
<dbReference type="Gene3D" id="3.30.565.10">
    <property type="entry name" value="Histidine kinase-like ATPase, C-terminal domain"/>
    <property type="match status" value="1"/>
</dbReference>
<evidence type="ECO:0000256" key="8">
    <source>
        <dbReference type="ARBA" id="ARBA00022989"/>
    </source>
</evidence>
<dbReference type="Gene3D" id="1.10.287.130">
    <property type="match status" value="1"/>
</dbReference>
<dbReference type="SMART" id="SM00388">
    <property type="entry name" value="HisKA"/>
    <property type="match status" value="1"/>
</dbReference>
<dbReference type="EC" id="2.7.13.3" evidence="3"/>
<evidence type="ECO:0000313" key="17">
    <source>
        <dbReference type="Proteomes" id="UP000321726"/>
    </source>
</evidence>
<dbReference type="InterPro" id="IPR004358">
    <property type="entry name" value="Sig_transdc_His_kin-like_C"/>
</dbReference>
<dbReference type="CDD" id="cd00075">
    <property type="entry name" value="HATPase"/>
    <property type="match status" value="1"/>
</dbReference>
<accession>A0A1M7HC05</accession>
<sequence>MITVTRSIKWRMAMWLLISVLGLGALLMLEAWQSSRQAAERAFDAQLAAAALTVSEAVQWRDGVPEVIIPPAALQILATSSEERVFYAVLDADGRQLSSNWPLWPVPDALQTSLGQAPDSAPLVVDQPTLHGSLRLYGREVSSAGWVDQQPVQVWVGHTLSGREQLTWALFRQAVSRFLIMVVLAGLLMALTIRYVLAPLRRLRHQLRMRDAEDMGPLEAHVPREIRELAETLDHLFARQRQGREDLLRFTADASHQLKTPLAGLQTTTELALRSDDPDHWREALGAVHDSAARTSRLASQLLSLARLRHIQGDVTQTSLELTGLVREVALDWAGREQARHHDLGLEPLPPAPVMVTAQDWALRELLGNLIDNALHYTPAGSRISLMVNREGKDVCLAVLDDGPGVASEALERLCRPFERAGRQDTEGSGLGLAIVETIAQRLGGRVRVTNLQPHGLQVALWLPEVRLSGAGLPEKRGLPGDSSARTEV</sequence>
<evidence type="ECO:0000313" key="15">
    <source>
        <dbReference type="EMBL" id="SHM25677.1"/>
    </source>
</evidence>
<dbReference type="EMBL" id="BJXU01000204">
    <property type="protein sequence ID" value="GEN26290.1"/>
    <property type="molecule type" value="Genomic_DNA"/>
</dbReference>
<evidence type="ECO:0000313" key="16">
    <source>
        <dbReference type="Proteomes" id="UP000184123"/>
    </source>
</evidence>
<evidence type="ECO:0000256" key="2">
    <source>
        <dbReference type="ARBA" id="ARBA00004370"/>
    </source>
</evidence>
<dbReference type="InterPro" id="IPR050428">
    <property type="entry name" value="TCS_sensor_his_kinase"/>
</dbReference>
<keyword evidence="7 15" id="KW-0418">Kinase</keyword>
<keyword evidence="10 11" id="KW-0472">Membrane</keyword>
<keyword evidence="6 11" id="KW-0812">Transmembrane</keyword>
<organism evidence="15 16">
    <name type="scientific">Halomonas cupida</name>
    <dbReference type="NCBI Taxonomy" id="44933"/>
    <lineage>
        <taxon>Bacteria</taxon>
        <taxon>Pseudomonadati</taxon>
        <taxon>Pseudomonadota</taxon>
        <taxon>Gammaproteobacteria</taxon>
        <taxon>Oceanospirillales</taxon>
        <taxon>Halomonadaceae</taxon>
        <taxon>Halomonas</taxon>
    </lineage>
</organism>
<dbReference type="PROSITE" id="PS50885">
    <property type="entry name" value="HAMP"/>
    <property type="match status" value="1"/>
</dbReference>
<keyword evidence="9" id="KW-0902">Two-component regulatory system</keyword>
<dbReference type="InterPro" id="IPR036097">
    <property type="entry name" value="HisK_dim/P_sf"/>
</dbReference>
<evidence type="ECO:0000256" key="11">
    <source>
        <dbReference type="SAM" id="Phobius"/>
    </source>
</evidence>